<reference evidence="2" key="1">
    <citation type="journal article" date="2023" name="Mol. Phylogenet. Evol.">
        <title>Genome-scale phylogeny and comparative genomics of the fungal order Sordariales.</title>
        <authorList>
            <person name="Hensen N."/>
            <person name="Bonometti L."/>
            <person name="Westerberg I."/>
            <person name="Brannstrom I.O."/>
            <person name="Guillou S."/>
            <person name="Cros-Aarteil S."/>
            <person name="Calhoun S."/>
            <person name="Haridas S."/>
            <person name="Kuo A."/>
            <person name="Mondo S."/>
            <person name="Pangilinan J."/>
            <person name="Riley R."/>
            <person name="LaButti K."/>
            <person name="Andreopoulos B."/>
            <person name="Lipzen A."/>
            <person name="Chen C."/>
            <person name="Yan M."/>
            <person name="Daum C."/>
            <person name="Ng V."/>
            <person name="Clum A."/>
            <person name="Steindorff A."/>
            <person name="Ohm R.A."/>
            <person name="Martin F."/>
            <person name="Silar P."/>
            <person name="Natvig D.O."/>
            <person name="Lalanne C."/>
            <person name="Gautier V."/>
            <person name="Ament-Velasquez S.L."/>
            <person name="Kruys A."/>
            <person name="Hutchinson M.I."/>
            <person name="Powell A.J."/>
            <person name="Barry K."/>
            <person name="Miller A.N."/>
            <person name="Grigoriev I.V."/>
            <person name="Debuchy R."/>
            <person name="Gladieux P."/>
            <person name="Hiltunen Thoren M."/>
            <person name="Johannesson H."/>
        </authorList>
    </citation>
    <scope>NUCLEOTIDE SEQUENCE</scope>
    <source>
        <strain evidence="2">PSN309</strain>
    </source>
</reference>
<feature type="region of interest" description="Disordered" evidence="1">
    <location>
        <begin position="1"/>
        <end position="24"/>
    </location>
</feature>
<evidence type="ECO:0008006" key="4">
    <source>
        <dbReference type="Google" id="ProtNLM"/>
    </source>
</evidence>
<accession>A0AAN6WKI2</accession>
<evidence type="ECO:0000313" key="3">
    <source>
        <dbReference type="Proteomes" id="UP001302126"/>
    </source>
</evidence>
<organism evidence="2 3">
    <name type="scientific">Podospora australis</name>
    <dbReference type="NCBI Taxonomy" id="1536484"/>
    <lineage>
        <taxon>Eukaryota</taxon>
        <taxon>Fungi</taxon>
        <taxon>Dikarya</taxon>
        <taxon>Ascomycota</taxon>
        <taxon>Pezizomycotina</taxon>
        <taxon>Sordariomycetes</taxon>
        <taxon>Sordariomycetidae</taxon>
        <taxon>Sordariales</taxon>
        <taxon>Podosporaceae</taxon>
        <taxon>Podospora</taxon>
    </lineage>
</organism>
<name>A0AAN6WKI2_9PEZI</name>
<reference evidence="2" key="2">
    <citation type="submission" date="2023-05" db="EMBL/GenBank/DDBJ databases">
        <authorList>
            <consortium name="Lawrence Berkeley National Laboratory"/>
            <person name="Steindorff A."/>
            <person name="Hensen N."/>
            <person name="Bonometti L."/>
            <person name="Westerberg I."/>
            <person name="Brannstrom I.O."/>
            <person name="Guillou S."/>
            <person name="Cros-Aarteil S."/>
            <person name="Calhoun S."/>
            <person name="Haridas S."/>
            <person name="Kuo A."/>
            <person name="Mondo S."/>
            <person name="Pangilinan J."/>
            <person name="Riley R."/>
            <person name="Labutti K."/>
            <person name="Andreopoulos B."/>
            <person name="Lipzen A."/>
            <person name="Chen C."/>
            <person name="Yanf M."/>
            <person name="Daum C."/>
            <person name="Ng V."/>
            <person name="Clum A."/>
            <person name="Ohm R."/>
            <person name="Martin F."/>
            <person name="Silar P."/>
            <person name="Natvig D."/>
            <person name="Lalanne C."/>
            <person name="Gautier V."/>
            <person name="Ament-Velasquez S.L."/>
            <person name="Kruys A."/>
            <person name="Hutchinson M.I."/>
            <person name="Powell A.J."/>
            <person name="Barry K."/>
            <person name="Miller A.N."/>
            <person name="Grigoriev I.V."/>
            <person name="Debuchy R."/>
            <person name="Gladieux P."/>
            <person name="Thoren M.H."/>
            <person name="Johannesson H."/>
        </authorList>
    </citation>
    <scope>NUCLEOTIDE SEQUENCE</scope>
    <source>
        <strain evidence="2">PSN309</strain>
    </source>
</reference>
<dbReference type="Proteomes" id="UP001302126">
    <property type="component" value="Unassembled WGS sequence"/>
</dbReference>
<comment type="caution">
    <text evidence="2">The sequence shown here is derived from an EMBL/GenBank/DDBJ whole genome shotgun (WGS) entry which is preliminary data.</text>
</comment>
<dbReference type="PANTHER" id="PTHR31285">
    <property type="entry name" value="NICOTINAMIDE MONONUCLEOTIDE ADENYLYLTRANSFERASE"/>
    <property type="match status" value="1"/>
</dbReference>
<keyword evidence="3" id="KW-1185">Reference proteome</keyword>
<evidence type="ECO:0000256" key="1">
    <source>
        <dbReference type="SAM" id="MobiDB-lite"/>
    </source>
</evidence>
<dbReference type="PANTHER" id="PTHR31285:SF0">
    <property type="entry name" value="NICOTINAMIDE MONONUCLEOTIDE ADENYLYLTRANSFERASE"/>
    <property type="match status" value="1"/>
</dbReference>
<dbReference type="SUPFAM" id="SSF52374">
    <property type="entry name" value="Nucleotidylyl transferase"/>
    <property type="match status" value="1"/>
</dbReference>
<dbReference type="InterPro" id="IPR014729">
    <property type="entry name" value="Rossmann-like_a/b/a_fold"/>
</dbReference>
<dbReference type="GO" id="GO:0005634">
    <property type="term" value="C:nucleus"/>
    <property type="evidence" value="ECO:0007669"/>
    <property type="project" value="TreeGrafter"/>
</dbReference>
<evidence type="ECO:0000313" key="2">
    <source>
        <dbReference type="EMBL" id="KAK4183798.1"/>
    </source>
</evidence>
<dbReference type="GO" id="GO:0005737">
    <property type="term" value="C:cytoplasm"/>
    <property type="evidence" value="ECO:0007669"/>
    <property type="project" value="TreeGrafter"/>
</dbReference>
<gene>
    <name evidence="2" type="ORF">QBC35DRAFT_507278</name>
</gene>
<dbReference type="EMBL" id="MU864523">
    <property type="protein sequence ID" value="KAK4183798.1"/>
    <property type="molecule type" value="Genomic_DNA"/>
</dbReference>
<dbReference type="Gene3D" id="3.40.50.620">
    <property type="entry name" value="HUPs"/>
    <property type="match status" value="1"/>
</dbReference>
<dbReference type="GO" id="GO:0016887">
    <property type="term" value="F:ATP hydrolysis activity"/>
    <property type="evidence" value="ECO:0007669"/>
    <property type="project" value="TreeGrafter"/>
</dbReference>
<feature type="compositionally biased region" description="Low complexity" evidence="1">
    <location>
        <begin position="1"/>
        <end position="18"/>
    </location>
</feature>
<dbReference type="AlphaFoldDB" id="A0AAN6WKI2"/>
<dbReference type="GO" id="GO:0000309">
    <property type="term" value="F:nicotinamide-nucleotide adenylyltransferase activity"/>
    <property type="evidence" value="ECO:0007669"/>
    <property type="project" value="TreeGrafter"/>
</dbReference>
<protein>
    <recommendedName>
        <fullName evidence="4">Nicotinamide-nucleotide adenylyltransferase</fullName>
    </recommendedName>
</protein>
<proteinExistence type="predicted"/>
<sequence length="342" mass="38090">MSLPSDLSPEQSESQSQSTMPDARQLTRFFSRALDSFQKSTASEVSIICTRRPNGSPGSQQFIPPNPAPPRARPRMLIVLDSSFNPPTRAHLRMATSAIYDLTENKGQELETLRLLLLLSVQNADKAPKPAAFDQRLAMMWHFAGDIQDILQGKEQTKLLEVDIALAAKPYFHEKSEAIDQADFYKGALSVEDGPEPEPVSMGQVFLVGYDTLIRIFDPKYYRPQPGSSSVDGPSSMQRALGPLFARARLRVTMRTDDEWGGEEDQIRYLDGLIKDNGLERIGGSGEWGTRIEMVKGKEVGADIVSSTYARAAAKDGDGQRLEKMVTPKVRQWIEEEGLYHE</sequence>